<dbReference type="PIRSF" id="PIRSF006483">
    <property type="entry name" value="Membrane_protein_YitT"/>
    <property type="match status" value="1"/>
</dbReference>
<gene>
    <name evidence="8" type="ORF">ACFSBH_04600</name>
</gene>
<evidence type="ECO:0000256" key="6">
    <source>
        <dbReference type="SAM" id="Phobius"/>
    </source>
</evidence>
<accession>A0ABW4HP53</accession>
<dbReference type="PANTHER" id="PTHR33545">
    <property type="entry name" value="UPF0750 MEMBRANE PROTEIN YITT-RELATED"/>
    <property type="match status" value="1"/>
</dbReference>
<name>A0ABW4HP53_9BACI</name>
<feature type="transmembrane region" description="Helical" evidence="6">
    <location>
        <begin position="115"/>
        <end position="136"/>
    </location>
</feature>
<evidence type="ECO:0000256" key="1">
    <source>
        <dbReference type="ARBA" id="ARBA00004651"/>
    </source>
</evidence>
<evidence type="ECO:0000313" key="8">
    <source>
        <dbReference type="EMBL" id="MFD1606927.1"/>
    </source>
</evidence>
<keyword evidence="9" id="KW-1185">Reference proteome</keyword>
<dbReference type="InterPro" id="IPR051461">
    <property type="entry name" value="UPF0750_membrane"/>
</dbReference>
<evidence type="ECO:0000256" key="3">
    <source>
        <dbReference type="ARBA" id="ARBA00022692"/>
    </source>
</evidence>
<dbReference type="Gene3D" id="3.30.70.120">
    <property type="match status" value="1"/>
</dbReference>
<evidence type="ECO:0000256" key="4">
    <source>
        <dbReference type="ARBA" id="ARBA00022989"/>
    </source>
</evidence>
<dbReference type="InterPro" id="IPR015867">
    <property type="entry name" value="N-reg_PII/ATP_PRibTrfase_C"/>
</dbReference>
<dbReference type="CDD" id="cd16380">
    <property type="entry name" value="YitT_C"/>
    <property type="match status" value="1"/>
</dbReference>
<dbReference type="Proteomes" id="UP001597221">
    <property type="component" value="Unassembled WGS sequence"/>
</dbReference>
<feature type="transmembrane region" description="Helical" evidence="6">
    <location>
        <begin position="12"/>
        <end position="32"/>
    </location>
</feature>
<dbReference type="InterPro" id="IPR003740">
    <property type="entry name" value="YitT"/>
</dbReference>
<evidence type="ECO:0000256" key="5">
    <source>
        <dbReference type="ARBA" id="ARBA00023136"/>
    </source>
</evidence>
<proteinExistence type="predicted"/>
<comment type="subcellular location">
    <subcellularLocation>
        <location evidence="1">Cell membrane</location>
        <topology evidence="1">Multi-pass membrane protein</topology>
    </subcellularLocation>
</comment>
<dbReference type="Pfam" id="PF02588">
    <property type="entry name" value="YitT_membrane"/>
    <property type="match status" value="1"/>
</dbReference>
<keyword evidence="4 6" id="KW-1133">Transmembrane helix</keyword>
<protein>
    <submittedName>
        <fullName evidence="8">YitT family protein</fullName>
    </submittedName>
</protein>
<keyword evidence="5 6" id="KW-0472">Membrane</keyword>
<feature type="transmembrane region" description="Helical" evidence="6">
    <location>
        <begin position="52"/>
        <end position="78"/>
    </location>
</feature>
<evidence type="ECO:0000259" key="7">
    <source>
        <dbReference type="Pfam" id="PF10035"/>
    </source>
</evidence>
<dbReference type="InterPro" id="IPR019264">
    <property type="entry name" value="DUF2179"/>
</dbReference>
<comment type="caution">
    <text evidence="8">The sequence shown here is derived from an EMBL/GenBank/DDBJ whole genome shotgun (WGS) entry which is preliminary data.</text>
</comment>
<dbReference type="Pfam" id="PF10035">
    <property type="entry name" value="DUF2179"/>
    <property type="match status" value="1"/>
</dbReference>
<feature type="domain" description="DUF2179" evidence="7">
    <location>
        <begin position="228"/>
        <end position="281"/>
    </location>
</feature>
<dbReference type="PANTHER" id="PTHR33545:SF3">
    <property type="entry name" value="UPF0750 MEMBRANE PROTEIN YQFU"/>
    <property type="match status" value="1"/>
</dbReference>
<keyword evidence="2" id="KW-1003">Cell membrane</keyword>
<reference evidence="9" key="1">
    <citation type="journal article" date="2019" name="Int. J. Syst. Evol. Microbiol.">
        <title>The Global Catalogue of Microorganisms (GCM) 10K type strain sequencing project: providing services to taxonomists for standard genome sequencing and annotation.</title>
        <authorList>
            <consortium name="The Broad Institute Genomics Platform"/>
            <consortium name="The Broad Institute Genome Sequencing Center for Infectious Disease"/>
            <person name="Wu L."/>
            <person name="Ma J."/>
        </authorList>
    </citation>
    <scope>NUCLEOTIDE SEQUENCE [LARGE SCALE GENOMIC DNA]</scope>
    <source>
        <strain evidence="9">CGMCC 1.12376</strain>
    </source>
</reference>
<dbReference type="EMBL" id="JBHUDE010000017">
    <property type="protein sequence ID" value="MFD1606927.1"/>
    <property type="molecule type" value="Genomic_DNA"/>
</dbReference>
<evidence type="ECO:0000313" key="9">
    <source>
        <dbReference type="Proteomes" id="UP001597221"/>
    </source>
</evidence>
<dbReference type="RefSeq" id="WP_251514573.1">
    <property type="nucleotide sequence ID" value="NZ_JAMBON010000018.1"/>
</dbReference>
<sequence>MAQSKLTKQQIFTRIILRLFLITLGAVIYALGLEGFLIPNSFMDGGVTGVSIIVSSLTDGNLSLFLILFNIPFLFFAYKLMGKKFTIFSLYGIIILSISTAIFRDIPTFTDEMLLATIFGGGMLGIGLGIVIRYGAAMDGSEILGVVLAGKFPFNVSDFIMAFNVIVFTIGGFVFGGEAAMYSVVAYIIAAKVMDTVVDGFNELSAFHIITDQADEMGNAIVEELGKTVTYLNAEGGHSGEQLKVIYVVVSILEESKLRDLIDDVDEHAFVSVSTVNEVKGKLFKKKMA</sequence>
<evidence type="ECO:0000256" key="2">
    <source>
        <dbReference type="ARBA" id="ARBA00022475"/>
    </source>
</evidence>
<feature type="transmembrane region" description="Helical" evidence="6">
    <location>
        <begin position="85"/>
        <end position="103"/>
    </location>
</feature>
<organism evidence="8 9">
    <name type="scientific">Oceanobacillus luteolus</name>
    <dbReference type="NCBI Taxonomy" id="1274358"/>
    <lineage>
        <taxon>Bacteria</taxon>
        <taxon>Bacillati</taxon>
        <taxon>Bacillota</taxon>
        <taxon>Bacilli</taxon>
        <taxon>Bacillales</taxon>
        <taxon>Bacillaceae</taxon>
        <taxon>Oceanobacillus</taxon>
    </lineage>
</organism>
<keyword evidence="3 6" id="KW-0812">Transmembrane</keyword>